<dbReference type="GO" id="GO:0000398">
    <property type="term" value="P:mRNA splicing, via spliceosome"/>
    <property type="evidence" value="ECO:0007669"/>
    <property type="project" value="TreeGrafter"/>
</dbReference>
<dbReference type="Proteomes" id="UP000268162">
    <property type="component" value="Unassembled WGS sequence"/>
</dbReference>
<feature type="non-terminal residue" evidence="3">
    <location>
        <position position="190"/>
    </location>
</feature>
<feature type="compositionally biased region" description="Basic and acidic residues" evidence="2">
    <location>
        <begin position="54"/>
        <end position="65"/>
    </location>
</feature>
<organism evidence="3 4">
    <name type="scientific">Dimargaris cristalligena</name>
    <dbReference type="NCBI Taxonomy" id="215637"/>
    <lineage>
        <taxon>Eukaryota</taxon>
        <taxon>Fungi</taxon>
        <taxon>Fungi incertae sedis</taxon>
        <taxon>Zoopagomycota</taxon>
        <taxon>Kickxellomycotina</taxon>
        <taxon>Dimargaritomycetes</taxon>
        <taxon>Dimargaritales</taxon>
        <taxon>Dimargaritaceae</taxon>
        <taxon>Dimargaris</taxon>
    </lineage>
</organism>
<dbReference type="EMBL" id="ML004092">
    <property type="protein sequence ID" value="RKP33280.1"/>
    <property type="molecule type" value="Genomic_DNA"/>
</dbReference>
<protein>
    <submittedName>
        <fullName evidence="3">Pre-mRNA-splicing factor of RES complex-domain-containing protein</fullName>
    </submittedName>
</protein>
<reference evidence="4" key="1">
    <citation type="journal article" date="2018" name="Nat. Microbiol.">
        <title>Leveraging single-cell genomics to expand the fungal tree of life.</title>
        <authorList>
            <person name="Ahrendt S.R."/>
            <person name="Quandt C.A."/>
            <person name="Ciobanu D."/>
            <person name="Clum A."/>
            <person name="Salamov A."/>
            <person name="Andreopoulos B."/>
            <person name="Cheng J.F."/>
            <person name="Woyke T."/>
            <person name="Pelin A."/>
            <person name="Henrissat B."/>
            <person name="Reynolds N.K."/>
            <person name="Benny G.L."/>
            <person name="Smith M.E."/>
            <person name="James T.Y."/>
            <person name="Grigoriev I.V."/>
        </authorList>
    </citation>
    <scope>NUCLEOTIDE SEQUENCE [LARGE SCALE GENOMIC DNA]</scope>
    <source>
        <strain evidence="4">RSA 468</strain>
    </source>
</reference>
<evidence type="ECO:0000313" key="3">
    <source>
        <dbReference type="EMBL" id="RKP33280.1"/>
    </source>
</evidence>
<dbReference type="GO" id="GO:0003723">
    <property type="term" value="F:RNA binding"/>
    <property type="evidence" value="ECO:0007669"/>
    <property type="project" value="TreeGrafter"/>
</dbReference>
<accession>A0A4P9ZM22</accession>
<evidence type="ECO:0000313" key="4">
    <source>
        <dbReference type="Proteomes" id="UP000268162"/>
    </source>
</evidence>
<comment type="similarity">
    <text evidence="1">Belongs to the CWC26 family.</text>
</comment>
<proteinExistence type="inferred from homology"/>
<dbReference type="PANTHER" id="PTHR31809:SF0">
    <property type="entry name" value="BUD13 HOMOLOG"/>
    <property type="match status" value="1"/>
</dbReference>
<dbReference type="AlphaFoldDB" id="A0A4P9ZM22"/>
<feature type="region of interest" description="Disordered" evidence="2">
    <location>
        <begin position="125"/>
        <end position="144"/>
    </location>
</feature>
<dbReference type="PANTHER" id="PTHR31809">
    <property type="entry name" value="BUD13 HOMOLOG"/>
    <property type="match status" value="1"/>
</dbReference>
<feature type="non-terminal residue" evidence="3">
    <location>
        <position position="1"/>
    </location>
</feature>
<keyword evidence="4" id="KW-1185">Reference proteome</keyword>
<dbReference type="Pfam" id="PF09736">
    <property type="entry name" value="Bud13"/>
    <property type="match status" value="1"/>
</dbReference>
<gene>
    <name evidence="3" type="ORF">BJ085DRAFT_6191</name>
</gene>
<name>A0A4P9ZM22_9FUNG</name>
<feature type="compositionally biased region" description="Basic and acidic residues" evidence="2">
    <location>
        <begin position="8"/>
        <end position="21"/>
    </location>
</feature>
<dbReference type="STRING" id="215637.A0A4P9ZM22"/>
<sequence length="190" mass="21952">GLQTAEQLRADTLQRERDRRTRLANLDPVQSGQQAATVYRSRTGRVQDPAELASEARAKQARETARQQQQKEWNRGVVQNRERRAAAQRFTEESQLPLARYKDDQAYNAELRDQSRWNDPAAAFMAKKGKQKTRRPVYEGPPGLSNRFNIKPGFRWDGVDRSNGFEKEYFLRQNSRIASAAKDYAYSTED</sequence>
<dbReference type="GO" id="GO:0005684">
    <property type="term" value="C:U2-type spliceosomal complex"/>
    <property type="evidence" value="ECO:0007669"/>
    <property type="project" value="TreeGrafter"/>
</dbReference>
<feature type="region of interest" description="Disordered" evidence="2">
    <location>
        <begin position="1"/>
        <end position="91"/>
    </location>
</feature>
<dbReference type="GO" id="GO:0070274">
    <property type="term" value="C:RES complex"/>
    <property type="evidence" value="ECO:0007669"/>
    <property type="project" value="TreeGrafter"/>
</dbReference>
<dbReference type="InterPro" id="IPR051112">
    <property type="entry name" value="CWC26_splicing_factor"/>
</dbReference>
<evidence type="ECO:0000256" key="2">
    <source>
        <dbReference type="SAM" id="MobiDB-lite"/>
    </source>
</evidence>
<evidence type="ECO:0000256" key="1">
    <source>
        <dbReference type="ARBA" id="ARBA00011069"/>
    </source>
</evidence>
<dbReference type="InterPro" id="IPR018609">
    <property type="entry name" value="Bud13"/>
</dbReference>